<dbReference type="EMBL" id="MU069811">
    <property type="protein sequence ID" value="KAF5833441.1"/>
    <property type="molecule type" value="Genomic_DNA"/>
</dbReference>
<evidence type="ECO:0000259" key="9">
    <source>
        <dbReference type="PROSITE" id="PS50850"/>
    </source>
</evidence>
<feature type="transmembrane region" description="Helical" evidence="8">
    <location>
        <begin position="119"/>
        <end position="140"/>
    </location>
</feature>
<proteinExistence type="inferred from homology"/>
<dbReference type="InterPro" id="IPR044770">
    <property type="entry name" value="MFS_spinster-like"/>
</dbReference>
<keyword evidence="4 8" id="KW-1133">Transmembrane helix</keyword>
<keyword evidence="5 8" id="KW-0472">Membrane</keyword>
<feature type="transmembrane region" description="Helical" evidence="8">
    <location>
        <begin position="281"/>
        <end position="303"/>
    </location>
</feature>
<comment type="subcellular location">
    <subcellularLocation>
        <location evidence="1">Membrane</location>
        <topology evidence="1">Multi-pass membrane protein</topology>
    </subcellularLocation>
</comment>
<dbReference type="PANTHER" id="PTHR23505">
    <property type="entry name" value="SPINSTER"/>
    <property type="match status" value="1"/>
</dbReference>
<keyword evidence="3 8" id="KW-0812">Transmembrane</keyword>
<feature type="transmembrane region" description="Helical" evidence="8">
    <location>
        <begin position="181"/>
        <end position="200"/>
    </location>
</feature>
<feature type="region of interest" description="Disordered" evidence="7">
    <location>
        <begin position="1"/>
        <end position="27"/>
    </location>
</feature>
<keyword evidence="11" id="KW-1185">Reference proteome</keyword>
<dbReference type="SUPFAM" id="SSF103473">
    <property type="entry name" value="MFS general substrate transporter"/>
    <property type="match status" value="1"/>
</dbReference>
<evidence type="ECO:0000256" key="2">
    <source>
        <dbReference type="ARBA" id="ARBA00022448"/>
    </source>
</evidence>
<feature type="domain" description="Major facilitator superfamily (MFS) profile" evidence="9">
    <location>
        <begin position="44"/>
        <end position="404"/>
    </location>
</feature>
<comment type="similarity">
    <text evidence="6">Belongs to the major facilitator superfamily. Spinster (TC 2.A.1.49) family.</text>
</comment>
<evidence type="ECO:0000256" key="5">
    <source>
        <dbReference type="ARBA" id="ARBA00023136"/>
    </source>
</evidence>
<evidence type="ECO:0000313" key="11">
    <source>
        <dbReference type="Proteomes" id="UP000815325"/>
    </source>
</evidence>
<keyword evidence="2" id="KW-0813">Transport</keyword>
<evidence type="ECO:0000256" key="1">
    <source>
        <dbReference type="ARBA" id="ARBA00004141"/>
    </source>
</evidence>
<evidence type="ECO:0000256" key="6">
    <source>
        <dbReference type="ARBA" id="ARBA00024338"/>
    </source>
</evidence>
<gene>
    <name evidence="10" type="ORF">DUNSADRAFT_10267</name>
</gene>
<accession>A0ABQ7GFR3</accession>
<feature type="transmembrane region" description="Helical" evidence="8">
    <location>
        <begin position="212"/>
        <end position="235"/>
    </location>
</feature>
<dbReference type="InterPro" id="IPR020846">
    <property type="entry name" value="MFS_dom"/>
</dbReference>
<dbReference type="Proteomes" id="UP000815325">
    <property type="component" value="Unassembled WGS sequence"/>
</dbReference>
<evidence type="ECO:0000256" key="3">
    <source>
        <dbReference type="ARBA" id="ARBA00022692"/>
    </source>
</evidence>
<comment type="caution">
    <text evidence="10">The sequence shown here is derived from an EMBL/GenBank/DDBJ whole genome shotgun (WGS) entry which is preliminary data.</text>
</comment>
<dbReference type="InterPro" id="IPR011701">
    <property type="entry name" value="MFS"/>
</dbReference>
<feature type="transmembrane region" description="Helical" evidence="8">
    <location>
        <begin position="95"/>
        <end position="112"/>
    </location>
</feature>
<dbReference type="InterPro" id="IPR036259">
    <property type="entry name" value="MFS_trans_sf"/>
</dbReference>
<dbReference type="PROSITE" id="PS50850">
    <property type="entry name" value="MFS"/>
    <property type="match status" value="1"/>
</dbReference>
<reference evidence="10" key="1">
    <citation type="submission" date="2017-08" db="EMBL/GenBank/DDBJ databases">
        <authorList>
            <person name="Polle J.E."/>
            <person name="Barry K."/>
            <person name="Cushman J."/>
            <person name="Schmutz J."/>
            <person name="Tran D."/>
            <person name="Hathwaick L.T."/>
            <person name="Yim W.C."/>
            <person name="Jenkins J."/>
            <person name="Mckie-Krisberg Z.M."/>
            <person name="Prochnik S."/>
            <person name="Lindquist E."/>
            <person name="Dockter R.B."/>
            <person name="Adam C."/>
            <person name="Molina H."/>
            <person name="Bunkerborg J."/>
            <person name="Jin E."/>
            <person name="Buchheim M."/>
            <person name="Magnuson J."/>
        </authorList>
    </citation>
    <scope>NUCLEOTIDE SEQUENCE</scope>
    <source>
        <strain evidence="10">CCAP 19/18</strain>
    </source>
</reference>
<protein>
    <submittedName>
        <fullName evidence="10">Major facilitator superfamily domain-containing protein</fullName>
    </submittedName>
</protein>
<evidence type="ECO:0000256" key="8">
    <source>
        <dbReference type="SAM" id="Phobius"/>
    </source>
</evidence>
<name>A0ABQ7GFR3_DUNSA</name>
<dbReference type="PANTHER" id="PTHR23505:SF79">
    <property type="entry name" value="PROTEIN SPINSTER"/>
    <property type="match status" value="1"/>
</dbReference>
<dbReference type="Gene3D" id="1.20.1250.20">
    <property type="entry name" value="MFS general substrate transporter like domains"/>
    <property type="match status" value="1"/>
</dbReference>
<evidence type="ECO:0000256" key="7">
    <source>
        <dbReference type="SAM" id="MobiDB-lite"/>
    </source>
</evidence>
<feature type="transmembrane region" description="Helical" evidence="8">
    <location>
        <begin position="146"/>
        <end position="169"/>
    </location>
</feature>
<dbReference type="Pfam" id="PF07690">
    <property type="entry name" value="MFS_1"/>
    <property type="match status" value="1"/>
</dbReference>
<sequence>MPRSLASGDDVEGLQGPGSIRASQDRVEEPPVLPQPRWFSPLKLLVIFCVTNLFVYLDRGLVASNGVNGSARTSASPQGSGIQGDFDLSFFQDGLLAPAFLGGLLVASPIFAEASKSYSAFRLLGIGMGVWTAACLLSGLAPTFSILMVLRGFVGVGEASFVSLAAPFIDDYAPVEQKATWFAAFFLCIPAGFALGYISGGLIGPTLGWRTAFLLEAAVMTPFVVFALTAQPIMLRGASPAQRLKRDSEGGDMVEGTPARSWDLVLQDFYRDVLQVFEQKVWLLACGAYTLYVAVMGVYAYWGPKAGRELFFGVDSKGKEADLTFGAVTVLTGVLGSIGGGRALDVMGSSLQAACVVCGLSCLLGMVLLVPAFMIMKTFSSFMALLAFGQLLVFLLQVRAHAKK</sequence>
<feature type="transmembrane region" description="Helical" evidence="8">
    <location>
        <begin position="353"/>
        <end position="373"/>
    </location>
</feature>
<feature type="transmembrane region" description="Helical" evidence="8">
    <location>
        <begin position="323"/>
        <end position="341"/>
    </location>
</feature>
<evidence type="ECO:0000256" key="4">
    <source>
        <dbReference type="ARBA" id="ARBA00022989"/>
    </source>
</evidence>
<feature type="transmembrane region" description="Helical" evidence="8">
    <location>
        <begin position="379"/>
        <end position="398"/>
    </location>
</feature>
<organism evidence="10 11">
    <name type="scientific">Dunaliella salina</name>
    <name type="common">Green alga</name>
    <name type="synonym">Protococcus salinus</name>
    <dbReference type="NCBI Taxonomy" id="3046"/>
    <lineage>
        <taxon>Eukaryota</taxon>
        <taxon>Viridiplantae</taxon>
        <taxon>Chlorophyta</taxon>
        <taxon>core chlorophytes</taxon>
        <taxon>Chlorophyceae</taxon>
        <taxon>CS clade</taxon>
        <taxon>Chlamydomonadales</taxon>
        <taxon>Dunaliellaceae</taxon>
        <taxon>Dunaliella</taxon>
    </lineage>
</organism>
<evidence type="ECO:0000313" key="10">
    <source>
        <dbReference type="EMBL" id="KAF5833441.1"/>
    </source>
</evidence>